<protein>
    <submittedName>
        <fullName evidence="1">Uncharacterized protein</fullName>
    </submittedName>
</protein>
<proteinExistence type="predicted"/>
<dbReference type="Proteomes" id="UP000317977">
    <property type="component" value="Unassembled WGS sequence"/>
</dbReference>
<organism evidence="1 2">
    <name type="scientific">Rubripirellula reticaptiva</name>
    <dbReference type="NCBI Taxonomy" id="2528013"/>
    <lineage>
        <taxon>Bacteria</taxon>
        <taxon>Pseudomonadati</taxon>
        <taxon>Planctomycetota</taxon>
        <taxon>Planctomycetia</taxon>
        <taxon>Pirellulales</taxon>
        <taxon>Pirellulaceae</taxon>
        <taxon>Rubripirellula</taxon>
    </lineage>
</organism>
<reference evidence="1 2" key="1">
    <citation type="submission" date="2019-02" db="EMBL/GenBank/DDBJ databases">
        <title>Deep-cultivation of Planctomycetes and their phenomic and genomic characterization uncovers novel biology.</title>
        <authorList>
            <person name="Wiegand S."/>
            <person name="Jogler M."/>
            <person name="Boedeker C."/>
            <person name="Pinto D."/>
            <person name="Vollmers J."/>
            <person name="Rivas-Marin E."/>
            <person name="Kohn T."/>
            <person name="Peeters S.H."/>
            <person name="Heuer A."/>
            <person name="Rast P."/>
            <person name="Oberbeckmann S."/>
            <person name="Bunk B."/>
            <person name="Jeske O."/>
            <person name="Meyerdierks A."/>
            <person name="Storesund J.E."/>
            <person name="Kallscheuer N."/>
            <person name="Luecker S."/>
            <person name="Lage O.M."/>
            <person name="Pohl T."/>
            <person name="Merkel B.J."/>
            <person name="Hornburger P."/>
            <person name="Mueller R.-W."/>
            <person name="Bruemmer F."/>
            <person name="Labrenz M."/>
            <person name="Spormann A.M."/>
            <person name="Op Den Camp H."/>
            <person name="Overmann J."/>
            <person name="Amann R."/>
            <person name="Jetten M.S.M."/>
            <person name="Mascher T."/>
            <person name="Medema M.H."/>
            <person name="Devos D.P."/>
            <person name="Kaster A.-K."/>
            <person name="Ovreas L."/>
            <person name="Rohde M."/>
            <person name="Galperin M.Y."/>
            <person name="Jogler C."/>
        </authorList>
    </citation>
    <scope>NUCLEOTIDE SEQUENCE [LARGE SCALE GENOMIC DNA]</scope>
    <source>
        <strain evidence="1 2">Poly59</strain>
    </source>
</reference>
<dbReference type="EMBL" id="SJPX01000006">
    <property type="protein sequence ID" value="TWU46388.1"/>
    <property type="molecule type" value="Genomic_DNA"/>
</dbReference>
<accession>A0A5C6EBX1</accession>
<dbReference type="AlphaFoldDB" id="A0A5C6EBX1"/>
<comment type="caution">
    <text evidence="1">The sequence shown here is derived from an EMBL/GenBank/DDBJ whole genome shotgun (WGS) entry which is preliminary data.</text>
</comment>
<sequence length="67" mass="7365">MNSAKRMSLVLVIAFGVSRLARQDANNLHIDALGIAAAYGIGWLMDRVERNRESQDSGVGDDRCGRF</sequence>
<gene>
    <name evidence="1" type="ORF">Poly59_53300</name>
</gene>
<evidence type="ECO:0000313" key="1">
    <source>
        <dbReference type="EMBL" id="TWU46388.1"/>
    </source>
</evidence>
<name>A0A5C6EBX1_9BACT</name>
<evidence type="ECO:0000313" key="2">
    <source>
        <dbReference type="Proteomes" id="UP000317977"/>
    </source>
</evidence>
<keyword evidence="2" id="KW-1185">Reference proteome</keyword>